<name>A0A1Y2H9Q9_9FUNG</name>
<keyword evidence="1" id="KW-1133">Transmembrane helix</keyword>
<feature type="transmembrane region" description="Helical" evidence="1">
    <location>
        <begin position="35"/>
        <end position="59"/>
    </location>
</feature>
<gene>
    <name evidence="2" type="ORF">BCR44DRAFT_369743</name>
</gene>
<accession>A0A1Y2H9Q9</accession>
<evidence type="ECO:0000313" key="2">
    <source>
        <dbReference type="EMBL" id="ORZ30433.1"/>
    </source>
</evidence>
<comment type="caution">
    <text evidence="2">The sequence shown here is derived from an EMBL/GenBank/DDBJ whole genome shotgun (WGS) entry which is preliminary data.</text>
</comment>
<evidence type="ECO:0000256" key="1">
    <source>
        <dbReference type="SAM" id="Phobius"/>
    </source>
</evidence>
<dbReference type="EMBL" id="MCFL01000085">
    <property type="protein sequence ID" value="ORZ30433.1"/>
    <property type="molecule type" value="Genomic_DNA"/>
</dbReference>
<keyword evidence="3" id="KW-1185">Reference proteome</keyword>
<protein>
    <submittedName>
        <fullName evidence="2">Uncharacterized protein</fullName>
    </submittedName>
</protein>
<evidence type="ECO:0000313" key="3">
    <source>
        <dbReference type="Proteomes" id="UP000193411"/>
    </source>
</evidence>
<proteinExistence type="predicted"/>
<feature type="transmembrane region" description="Helical" evidence="1">
    <location>
        <begin position="79"/>
        <end position="99"/>
    </location>
</feature>
<dbReference type="Proteomes" id="UP000193411">
    <property type="component" value="Unassembled WGS sequence"/>
</dbReference>
<keyword evidence="1" id="KW-0812">Transmembrane</keyword>
<sequence length="226" mass="24200">MIRLFTIYTAGPLMSIATIYRDSLLFSLQPRIRRILLECFTLIVVCITITVYITVTVGVRANSSRDIHAWQSANLFPTWLAPILAMIPIASIVMSLWSLKVAFSVSTDVDSHVISLPPMGAVGRDESSGALAPSTQRRAGSVLSSASCCSGQGSVASQVTDEPISYVKPSSLGTTFKILVGILDNALGTVLVHVPARRCPIPPISYSQYGRDGHADCACNCNGIEL</sequence>
<organism evidence="2 3">
    <name type="scientific">Catenaria anguillulae PL171</name>
    <dbReference type="NCBI Taxonomy" id="765915"/>
    <lineage>
        <taxon>Eukaryota</taxon>
        <taxon>Fungi</taxon>
        <taxon>Fungi incertae sedis</taxon>
        <taxon>Blastocladiomycota</taxon>
        <taxon>Blastocladiomycetes</taxon>
        <taxon>Blastocladiales</taxon>
        <taxon>Catenariaceae</taxon>
        <taxon>Catenaria</taxon>
    </lineage>
</organism>
<dbReference type="AlphaFoldDB" id="A0A1Y2H9Q9"/>
<reference evidence="2 3" key="1">
    <citation type="submission" date="2016-07" db="EMBL/GenBank/DDBJ databases">
        <title>Pervasive Adenine N6-methylation of Active Genes in Fungi.</title>
        <authorList>
            <consortium name="DOE Joint Genome Institute"/>
            <person name="Mondo S.J."/>
            <person name="Dannebaum R.O."/>
            <person name="Kuo R.C."/>
            <person name="Labutti K."/>
            <person name="Haridas S."/>
            <person name="Kuo A."/>
            <person name="Salamov A."/>
            <person name="Ahrendt S.R."/>
            <person name="Lipzen A."/>
            <person name="Sullivan W."/>
            <person name="Andreopoulos W.B."/>
            <person name="Clum A."/>
            <person name="Lindquist E."/>
            <person name="Daum C."/>
            <person name="Ramamoorthy G.K."/>
            <person name="Gryganskyi A."/>
            <person name="Culley D."/>
            <person name="Magnuson J.K."/>
            <person name="James T.Y."/>
            <person name="O'Malley M.A."/>
            <person name="Stajich J.E."/>
            <person name="Spatafora J.W."/>
            <person name="Visel A."/>
            <person name="Grigoriev I.V."/>
        </authorList>
    </citation>
    <scope>NUCLEOTIDE SEQUENCE [LARGE SCALE GENOMIC DNA]</scope>
    <source>
        <strain evidence="2 3">PL171</strain>
    </source>
</reference>
<keyword evidence="1" id="KW-0472">Membrane</keyword>